<dbReference type="CDD" id="cd00383">
    <property type="entry name" value="trans_reg_C"/>
    <property type="match status" value="1"/>
</dbReference>
<gene>
    <name evidence="10" type="ORF">H8Z77_03750</name>
</gene>
<organism evidence="10 11">
    <name type="scientific">Clostridium facile</name>
    <dbReference type="NCBI Taxonomy" id="2763035"/>
    <lineage>
        <taxon>Bacteria</taxon>
        <taxon>Bacillati</taxon>
        <taxon>Bacillota</taxon>
        <taxon>Clostridia</taxon>
        <taxon>Eubacteriales</taxon>
        <taxon>Clostridiaceae</taxon>
        <taxon>Clostridium</taxon>
    </lineage>
</organism>
<evidence type="ECO:0000259" key="9">
    <source>
        <dbReference type="PROSITE" id="PS51755"/>
    </source>
</evidence>
<dbReference type="Gene3D" id="3.40.50.2300">
    <property type="match status" value="1"/>
</dbReference>
<evidence type="ECO:0000256" key="7">
    <source>
        <dbReference type="PROSITE-ProRule" id="PRU01091"/>
    </source>
</evidence>
<dbReference type="Gene3D" id="1.10.10.10">
    <property type="entry name" value="Winged helix-like DNA-binding domain superfamily/Winged helix DNA-binding domain"/>
    <property type="match status" value="1"/>
</dbReference>
<dbReference type="InterPro" id="IPR016032">
    <property type="entry name" value="Sig_transdc_resp-reg_C-effctor"/>
</dbReference>
<dbReference type="Pfam" id="PF00486">
    <property type="entry name" value="Trans_reg_C"/>
    <property type="match status" value="1"/>
</dbReference>
<dbReference type="Proteomes" id="UP000649151">
    <property type="component" value="Unassembled WGS sequence"/>
</dbReference>
<dbReference type="PROSITE" id="PS51755">
    <property type="entry name" value="OMPR_PHOB"/>
    <property type="match status" value="1"/>
</dbReference>
<dbReference type="PANTHER" id="PTHR48111:SF43">
    <property type="entry name" value="STAGE 0 SPORULATION PROTEIN A HOMOLOG"/>
    <property type="match status" value="1"/>
</dbReference>
<evidence type="ECO:0000256" key="2">
    <source>
        <dbReference type="ARBA" id="ARBA00023015"/>
    </source>
</evidence>
<dbReference type="InterPro" id="IPR001789">
    <property type="entry name" value="Sig_transdc_resp-reg_receiver"/>
</dbReference>
<keyword evidence="4" id="KW-0804">Transcription</keyword>
<keyword evidence="3 7" id="KW-0238">DNA-binding</keyword>
<protein>
    <recommendedName>
        <fullName evidence="1">Stage 0 sporulation protein A homolog</fullName>
    </recommendedName>
</protein>
<dbReference type="SMART" id="SM00448">
    <property type="entry name" value="REC"/>
    <property type="match status" value="1"/>
</dbReference>
<evidence type="ECO:0000256" key="5">
    <source>
        <dbReference type="ARBA" id="ARBA00024867"/>
    </source>
</evidence>
<evidence type="ECO:0000256" key="1">
    <source>
        <dbReference type="ARBA" id="ARBA00018672"/>
    </source>
</evidence>
<dbReference type="EMBL" id="JACOQK010000001">
    <property type="protein sequence ID" value="MBC5787138.1"/>
    <property type="molecule type" value="Genomic_DNA"/>
</dbReference>
<dbReference type="InterPro" id="IPR036388">
    <property type="entry name" value="WH-like_DNA-bd_sf"/>
</dbReference>
<keyword evidence="6" id="KW-0597">Phosphoprotein</keyword>
<dbReference type="Pfam" id="PF00072">
    <property type="entry name" value="Response_reg"/>
    <property type="match status" value="1"/>
</dbReference>
<dbReference type="SMART" id="SM00862">
    <property type="entry name" value="Trans_reg_C"/>
    <property type="match status" value="1"/>
</dbReference>
<dbReference type="PROSITE" id="PS50110">
    <property type="entry name" value="RESPONSE_REGULATORY"/>
    <property type="match status" value="1"/>
</dbReference>
<dbReference type="RefSeq" id="WP_186997098.1">
    <property type="nucleotide sequence ID" value="NZ_JACOQK010000001.1"/>
</dbReference>
<evidence type="ECO:0000256" key="3">
    <source>
        <dbReference type="ARBA" id="ARBA00023125"/>
    </source>
</evidence>
<dbReference type="CDD" id="cd18159">
    <property type="entry name" value="REC_OmpR_NsrR-like"/>
    <property type="match status" value="1"/>
</dbReference>
<evidence type="ECO:0000259" key="8">
    <source>
        <dbReference type="PROSITE" id="PS50110"/>
    </source>
</evidence>
<keyword evidence="11" id="KW-1185">Reference proteome</keyword>
<dbReference type="PANTHER" id="PTHR48111">
    <property type="entry name" value="REGULATOR OF RPOS"/>
    <property type="match status" value="1"/>
</dbReference>
<feature type="domain" description="OmpR/PhoB-type" evidence="9">
    <location>
        <begin position="126"/>
        <end position="224"/>
    </location>
</feature>
<dbReference type="InterPro" id="IPR001867">
    <property type="entry name" value="OmpR/PhoB-type_DNA-bd"/>
</dbReference>
<reference evidence="10 11" key="1">
    <citation type="submission" date="2020-08" db="EMBL/GenBank/DDBJ databases">
        <title>Genome public.</title>
        <authorList>
            <person name="Liu C."/>
            <person name="Sun Q."/>
        </authorList>
    </citation>
    <scope>NUCLEOTIDE SEQUENCE [LARGE SCALE GENOMIC DNA]</scope>
    <source>
        <strain evidence="10 11">NSJ-27</strain>
    </source>
</reference>
<feature type="domain" description="Response regulatory" evidence="8">
    <location>
        <begin position="3"/>
        <end position="116"/>
    </location>
</feature>
<dbReference type="SUPFAM" id="SSF46894">
    <property type="entry name" value="C-terminal effector domain of the bipartite response regulators"/>
    <property type="match status" value="1"/>
</dbReference>
<evidence type="ECO:0000313" key="10">
    <source>
        <dbReference type="EMBL" id="MBC5787138.1"/>
    </source>
</evidence>
<accession>A0ABR7IPT6</accession>
<comment type="caution">
    <text evidence="10">The sequence shown here is derived from an EMBL/GenBank/DDBJ whole genome shotgun (WGS) entry which is preliminary data.</text>
</comment>
<feature type="modified residue" description="4-aspartylphosphate" evidence="6">
    <location>
        <position position="52"/>
    </location>
</feature>
<dbReference type="InterPro" id="IPR011006">
    <property type="entry name" value="CheY-like_superfamily"/>
</dbReference>
<proteinExistence type="predicted"/>
<dbReference type="SUPFAM" id="SSF52172">
    <property type="entry name" value="CheY-like"/>
    <property type="match status" value="1"/>
</dbReference>
<keyword evidence="2" id="KW-0805">Transcription regulation</keyword>
<evidence type="ECO:0000256" key="4">
    <source>
        <dbReference type="ARBA" id="ARBA00023163"/>
    </source>
</evidence>
<evidence type="ECO:0000256" key="6">
    <source>
        <dbReference type="PROSITE-ProRule" id="PRU00169"/>
    </source>
</evidence>
<dbReference type="InterPro" id="IPR039420">
    <property type="entry name" value="WalR-like"/>
</dbReference>
<comment type="function">
    <text evidence="5">May play the central regulatory role in sporulation. It may be an element of the effector pathway responsible for the activation of sporulation genes in response to nutritional stress. Spo0A may act in concert with spo0H (a sigma factor) to control the expression of some genes that are critical to the sporulation process.</text>
</comment>
<evidence type="ECO:0000313" key="11">
    <source>
        <dbReference type="Proteomes" id="UP000649151"/>
    </source>
</evidence>
<name>A0ABR7IPT6_9CLOT</name>
<sequence length="227" mass="25693">MYRILIVEDDRGIASAVQQQISSWGLEAKCVEDFRNVLAEFSAYDPHLVLMDISLPFFNGYHWCSEIRKASKIPIVFLSSASDNMNLIMAINMGGDDFIPKPFDQSVLMAKIQAVLRRTYDYSGQVPVLEHRGAMLNTADATLIYQGTRIDLTKNEFKILQTLMEQKGKVVSREKLMERLWESDSFVDENTLSVNVNRLRKKLDAAGLTQFIATKVGMGYLIEPTEG</sequence>
<feature type="DNA-binding region" description="OmpR/PhoB-type" evidence="7">
    <location>
        <begin position="126"/>
        <end position="224"/>
    </location>
</feature>